<name>A0ABT9YPU7_9STRE</name>
<dbReference type="Proteomes" id="UP001223079">
    <property type="component" value="Unassembled WGS sequence"/>
</dbReference>
<proteinExistence type="predicted"/>
<sequence length="50" mass="5816">MCKFTYVLGGREGKLVRRFFSDLPFNQEHISYLKKQLEEELFGGEFAGAK</sequence>
<protein>
    <submittedName>
        <fullName evidence="1">Uncharacterized protein</fullName>
    </submittedName>
</protein>
<accession>A0ABT9YPU7</accession>
<gene>
    <name evidence="1" type="ORF">J2S23_000549</name>
</gene>
<organism evidence="1 2">
    <name type="scientific">Streptococcus moroccensis</name>
    <dbReference type="NCBI Taxonomy" id="1451356"/>
    <lineage>
        <taxon>Bacteria</taxon>
        <taxon>Bacillati</taxon>
        <taxon>Bacillota</taxon>
        <taxon>Bacilli</taxon>
        <taxon>Lactobacillales</taxon>
        <taxon>Streptococcaceae</taxon>
        <taxon>Streptococcus</taxon>
    </lineage>
</organism>
<reference evidence="1 2" key="1">
    <citation type="submission" date="2023-07" db="EMBL/GenBank/DDBJ databases">
        <title>Genomic Encyclopedia of Type Strains, Phase IV (KMG-IV): sequencing the most valuable type-strain genomes for metagenomic binning, comparative biology and taxonomic classification.</title>
        <authorList>
            <person name="Goeker M."/>
        </authorList>
    </citation>
    <scope>NUCLEOTIDE SEQUENCE [LARGE SCALE GENOMIC DNA]</scope>
    <source>
        <strain evidence="1 2">DSM 105143</strain>
    </source>
</reference>
<keyword evidence="2" id="KW-1185">Reference proteome</keyword>
<dbReference type="EMBL" id="JAUSTM010000004">
    <property type="protein sequence ID" value="MDQ0222012.1"/>
    <property type="molecule type" value="Genomic_DNA"/>
</dbReference>
<evidence type="ECO:0000313" key="1">
    <source>
        <dbReference type="EMBL" id="MDQ0222012.1"/>
    </source>
</evidence>
<evidence type="ECO:0000313" key="2">
    <source>
        <dbReference type="Proteomes" id="UP001223079"/>
    </source>
</evidence>
<comment type="caution">
    <text evidence="1">The sequence shown here is derived from an EMBL/GenBank/DDBJ whole genome shotgun (WGS) entry which is preliminary data.</text>
</comment>